<reference evidence="2 3" key="1">
    <citation type="journal article" date="2013" name="Curr. Biol.">
        <title>The Genome of the Foraminiferan Reticulomyxa filosa.</title>
        <authorList>
            <person name="Glockner G."/>
            <person name="Hulsmann N."/>
            <person name="Schleicher M."/>
            <person name="Noegel A.A."/>
            <person name="Eichinger L."/>
            <person name="Gallinger C."/>
            <person name="Pawlowski J."/>
            <person name="Sierra R."/>
            <person name="Euteneuer U."/>
            <person name="Pillet L."/>
            <person name="Moustafa A."/>
            <person name="Platzer M."/>
            <person name="Groth M."/>
            <person name="Szafranski K."/>
            <person name="Schliwa M."/>
        </authorList>
    </citation>
    <scope>NUCLEOTIDE SEQUENCE [LARGE SCALE GENOMIC DNA]</scope>
</reference>
<accession>X6LC40</accession>
<evidence type="ECO:0000256" key="1">
    <source>
        <dbReference type="SAM" id="MobiDB-lite"/>
    </source>
</evidence>
<keyword evidence="3" id="KW-1185">Reference proteome</keyword>
<dbReference type="AlphaFoldDB" id="X6LC40"/>
<dbReference type="EMBL" id="ASPP01044897">
    <property type="protein sequence ID" value="ETN99113.1"/>
    <property type="molecule type" value="Genomic_DNA"/>
</dbReference>
<feature type="region of interest" description="Disordered" evidence="1">
    <location>
        <begin position="84"/>
        <end position="130"/>
    </location>
</feature>
<dbReference type="Proteomes" id="UP000023152">
    <property type="component" value="Unassembled WGS sequence"/>
</dbReference>
<proteinExistence type="predicted"/>
<organism evidence="2 3">
    <name type="scientific">Reticulomyxa filosa</name>
    <dbReference type="NCBI Taxonomy" id="46433"/>
    <lineage>
        <taxon>Eukaryota</taxon>
        <taxon>Sar</taxon>
        <taxon>Rhizaria</taxon>
        <taxon>Retaria</taxon>
        <taxon>Foraminifera</taxon>
        <taxon>Monothalamids</taxon>
        <taxon>Reticulomyxidae</taxon>
        <taxon>Reticulomyxa</taxon>
    </lineage>
</organism>
<feature type="region of interest" description="Disordered" evidence="1">
    <location>
        <begin position="48"/>
        <end position="70"/>
    </location>
</feature>
<evidence type="ECO:0000313" key="2">
    <source>
        <dbReference type="EMBL" id="ETN99113.1"/>
    </source>
</evidence>
<name>X6LC40_RETFI</name>
<evidence type="ECO:0000313" key="3">
    <source>
        <dbReference type="Proteomes" id="UP000023152"/>
    </source>
</evidence>
<protein>
    <submittedName>
        <fullName evidence="2">Uncharacterized protein</fullName>
    </submittedName>
</protein>
<sequence length="130" mass="14778">MQNYNQSLLDLMNYRTSGPSTVKIVSEKGFLKVIHVSKLKKLDARIDGTTDKVNGNRDPGFKQTETHQSDQTKITLVTNQPQVLEHSKPLSSEEISRNGKEIKVKSKHKLKNSSPPPLEPLSENWKNWKI</sequence>
<feature type="compositionally biased region" description="Basic and acidic residues" evidence="1">
    <location>
        <begin position="94"/>
        <end position="104"/>
    </location>
</feature>
<gene>
    <name evidence="2" type="ORF">RFI_38374</name>
</gene>
<comment type="caution">
    <text evidence="2">The sequence shown here is derived from an EMBL/GenBank/DDBJ whole genome shotgun (WGS) entry which is preliminary data.</text>
</comment>